<keyword evidence="3 5" id="KW-0862">Zinc</keyword>
<dbReference type="Pfam" id="PF08240">
    <property type="entry name" value="ADH_N"/>
    <property type="match status" value="1"/>
</dbReference>
<organism evidence="7 8">
    <name type="scientific">Pseudomonas lijiangensis</name>
    <dbReference type="NCBI Taxonomy" id="2995658"/>
    <lineage>
        <taxon>Bacteria</taxon>
        <taxon>Pseudomonadati</taxon>
        <taxon>Pseudomonadota</taxon>
        <taxon>Gammaproteobacteria</taxon>
        <taxon>Pseudomonadales</taxon>
        <taxon>Pseudomonadaceae</taxon>
        <taxon>Pseudomonas</taxon>
    </lineage>
</organism>
<dbReference type="PANTHER" id="PTHR42683">
    <property type="entry name" value="ALDEHYDE REDUCTASE"/>
    <property type="match status" value="1"/>
</dbReference>
<keyword evidence="4" id="KW-0560">Oxidoreductase</keyword>
<dbReference type="EMBL" id="CP076668">
    <property type="protein sequence ID" value="QWU81057.1"/>
    <property type="molecule type" value="Genomic_DNA"/>
</dbReference>
<evidence type="ECO:0000256" key="5">
    <source>
        <dbReference type="RuleBase" id="RU361277"/>
    </source>
</evidence>
<dbReference type="Pfam" id="PF00107">
    <property type="entry name" value="ADH_zinc_N"/>
    <property type="match status" value="1"/>
</dbReference>
<dbReference type="InterPro" id="IPR013149">
    <property type="entry name" value="ADH-like_C"/>
</dbReference>
<evidence type="ECO:0000256" key="3">
    <source>
        <dbReference type="ARBA" id="ARBA00022833"/>
    </source>
</evidence>
<comment type="similarity">
    <text evidence="5">Belongs to the zinc-containing alcohol dehydrogenase family.</text>
</comment>
<evidence type="ECO:0000256" key="4">
    <source>
        <dbReference type="ARBA" id="ARBA00023002"/>
    </source>
</evidence>
<proteinExistence type="inferred from homology"/>
<dbReference type="RefSeq" id="WP_216703306.1">
    <property type="nucleotide sequence ID" value="NZ_CP076668.1"/>
</dbReference>
<dbReference type="InterPro" id="IPR029752">
    <property type="entry name" value="D-isomer_DH_CS1"/>
</dbReference>
<dbReference type="PROSITE" id="PS00059">
    <property type="entry name" value="ADH_ZINC"/>
    <property type="match status" value="1"/>
</dbReference>
<name>A0ABX8HLN7_9PSED</name>
<dbReference type="InterPro" id="IPR013154">
    <property type="entry name" value="ADH-like_N"/>
</dbReference>
<evidence type="ECO:0000313" key="8">
    <source>
        <dbReference type="Proteomes" id="UP000683401"/>
    </source>
</evidence>
<evidence type="ECO:0000313" key="7">
    <source>
        <dbReference type="EMBL" id="QWU81057.1"/>
    </source>
</evidence>
<dbReference type="InterPro" id="IPR047109">
    <property type="entry name" value="CAD-like"/>
</dbReference>
<evidence type="ECO:0000259" key="6">
    <source>
        <dbReference type="SMART" id="SM00829"/>
    </source>
</evidence>
<sequence>MSIKAYGAHAGDKPLESLEITRRAPGAHDVQVDIAYCGICHSDLHQVRGEWAGTQFPCVPGHEIVGRVSAIGEHVKGFQLGDLVGIGCIVDSCKHCEECDSGLENYCDGMIGTYNFPTPDAPGWTLGGYSEQIVVHERYLLRIRHPAEQLAAVAPLLCAGITTYSPLRHWQAGPGKKVGIVGIGGLGHMGIKLAHAMGAQVVAFTTSESKREAAKALGADEVVISRNAEEMAAHAKSFDLIINTVAAQHSLDDFLALLKRDGTLTLVGAPASPHPSPEVFNLIFKRRSITGSMIGGIPETQEMLDFCAEHNIVSDIELIRADQINEAYERMLKGDVKYRFVIDNTTLANA</sequence>
<dbReference type="PROSITE" id="PS00065">
    <property type="entry name" value="D_2_HYDROXYACID_DH_1"/>
    <property type="match status" value="1"/>
</dbReference>
<evidence type="ECO:0000256" key="1">
    <source>
        <dbReference type="ARBA" id="ARBA00001947"/>
    </source>
</evidence>
<dbReference type="InterPro" id="IPR002328">
    <property type="entry name" value="ADH_Zn_CS"/>
</dbReference>
<dbReference type="InterPro" id="IPR020843">
    <property type="entry name" value="ER"/>
</dbReference>
<keyword evidence="2 5" id="KW-0479">Metal-binding</keyword>
<dbReference type="Proteomes" id="UP000683401">
    <property type="component" value="Chromosome"/>
</dbReference>
<evidence type="ECO:0000256" key="2">
    <source>
        <dbReference type="ARBA" id="ARBA00022723"/>
    </source>
</evidence>
<comment type="cofactor">
    <cofactor evidence="1 5">
        <name>Zn(2+)</name>
        <dbReference type="ChEBI" id="CHEBI:29105"/>
    </cofactor>
</comment>
<protein>
    <submittedName>
        <fullName evidence="7">NAD(P)-dependent alcohol dehydrogenase</fullName>
    </submittedName>
</protein>
<dbReference type="SMART" id="SM00829">
    <property type="entry name" value="PKS_ER"/>
    <property type="match status" value="1"/>
</dbReference>
<accession>A0ABX8HLN7</accession>
<dbReference type="CDD" id="cd05283">
    <property type="entry name" value="CAD1"/>
    <property type="match status" value="1"/>
</dbReference>
<reference evidence="8" key="1">
    <citation type="submission" date="2021-06" db="EMBL/GenBank/DDBJ databases">
        <title>Identification of Pseudomonas cichorii causing bacterial leaf black spot of flue-cured tobacco, a new disease in China.</title>
        <authorList>
            <person name="Lu C.-H."/>
        </authorList>
    </citation>
    <scope>NUCLEOTIDE SEQUENCE [LARGE SCALE GENOMIC DNA]</scope>
    <source>
        <strain evidence="8">LJ2</strain>
    </source>
</reference>
<gene>
    <name evidence="7" type="ORF">KQP88_13300</name>
</gene>
<feature type="domain" description="Enoyl reductase (ER)" evidence="6">
    <location>
        <begin position="13"/>
        <end position="342"/>
    </location>
</feature>
<keyword evidence="8" id="KW-1185">Reference proteome</keyword>